<dbReference type="EMBL" id="JBHLUD010000003">
    <property type="protein sequence ID" value="MFC0542016.1"/>
    <property type="molecule type" value="Genomic_DNA"/>
</dbReference>
<dbReference type="Proteomes" id="UP001589810">
    <property type="component" value="Unassembled WGS sequence"/>
</dbReference>
<sequence length="257" mass="28137">MSVTDDAARRPSLHWFLTEPVRGAMTFGTLPFAVPLLSRAPRGDGHGVLLLPGLMADDMSNQALRAYLSMLGYATRGWGLGRNIGPTDAVLDGMPVLLQDMAAATGGPVSLVGWSLGGIYARELARDHPHLVRQVITLGSPFALVDPRQSRAEPAFRRRSRRHAHPDRVPGRDTLSRPIPVPSTAIYSKSDGIVHWRACMQEPAADRENIEVTCAHLGFGVDPATLWAVADRLAQKRGRWQPFRPAGWARAFYPVAR</sequence>
<dbReference type="Gene3D" id="3.40.50.1820">
    <property type="entry name" value="alpha/beta hydrolase"/>
    <property type="match status" value="1"/>
</dbReference>
<dbReference type="SUPFAM" id="SSF53474">
    <property type="entry name" value="alpha/beta-Hydrolases"/>
    <property type="match status" value="1"/>
</dbReference>
<evidence type="ECO:0000313" key="2">
    <source>
        <dbReference type="EMBL" id="MFC0542016.1"/>
    </source>
</evidence>
<accession>A0ABV6MP22</accession>
<organism evidence="2 3">
    <name type="scientific">Kutzneria chonburiensis</name>
    <dbReference type="NCBI Taxonomy" id="1483604"/>
    <lineage>
        <taxon>Bacteria</taxon>
        <taxon>Bacillati</taxon>
        <taxon>Actinomycetota</taxon>
        <taxon>Actinomycetes</taxon>
        <taxon>Pseudonocardiales</taxon>
        <taxon>Pseudonocardiaceae</taxon>
        <taxon>Kutzneria</taxon>
    </lineage>
</organism>
<protein>
    <submittedName>
        <fullName evidence="2">Esterase/lipase family protein</fullName>
    </submittedName>
</protein>
<feature type="compositionally biased region" description="Basic and acidic residues" evidence="1">
    <location>
        <begin position="166"/>
        <end position="175"/>
    </location>
</feature>
<dbReference type="InterPro" id="IPR029058">
    <property type="entry name" value="AB_hydrolase_fold"/>
</dbReference>
<name>A0ABV6MP22_9PSEU</name>
<keyword evidence="3" id="KW-1185">Reference proteome</keyword>
<gene>
    <name evidence="2" type="ORF">ACFFH7_11030</name>
</gene>
<evidence type="ECO:0000313" key="3">
    <source>
        <dbReference type="Proteomes" id="UP001589810"/>
    </source>
</evidence>
<feature type="region of interest" description="Disordered" evidence="1">
    <location>
        <begin position="153"/>
        <end position="175"/>
    </location>
</feature>
<proteinExistence type="predicted"/>
<comment type="caution">
    <text evidence="2">The sequence shown here is derived from an EMBL/GenBank/DDBJ whole genome shotgun (WGS) entry which is preliminary data.</text>
</comment>
<evidence type="ECO:0000256" key="1">
    <source>
        <dbReference type="SAM" id="MobiDB-lite"/>
    </source>
</evidence>
<reference evidence="2 3" key="1">
    <citation type="submission" date="2024-09" db="EMBL/GenBank/DDBJ databases">
        <authorList>
            <person name="Sun Q."/>
            <person name="Mori K."/>
        </authorList>
    </citation>
    <scope>NUCLEOTIDE SEQUENCE [LARGE SCALE GENOMIC DNA]</scope>
    <source>
        <strain evidence="2 3">TBRC 1432</strain>
    </source>
</reference>
<dbReference type="RefSeq" id="WP_273943198.1">
    <property type="nucleotide sequence ID" value="NZ_CP097263.1"/>
</dbReference>